<dbReference type="RefSeq" id="WP_338046247.1">
    <property type="nucleotide sequence ID" value="NZ_WJIE01000002.1"/>
</dbReference>
<dbReference type="Pfam" id="PF10604">
    <property type="entry name" value="Polyketide_cyc2"/>
    <property type="match status" value="1"/>
</dbReference>
<name>A0A6N7PHM3_9BACT</name>
<dbReference type="InterPro" id="IPR023393">
    <property type="entry name" value="START-like_dom_sf"/>
</dbReference>
<sequence length="150" mass="17043">MPIFERRTRIQAPPEVVFAFHERPDALRMLMPPWEHARILERSGGLEEGARTVIETYIGPIKQRLVAVHTAYEKGRMFQDTVVEGPFARWVHTHTMEPDGEGGTFLVDHIDYALPLGPLGALFGGAFARRKLEKMFTFRHAVTKKACEEG</sequence>
<proteinExistence type="predicted"/>
<dbReference type="AlphaFoldDB" id="A0A6N7PHM3"/>
<dbReference type="SUPFAM" id="SSF55961">
    <property type="entry name" value="Bet v1-like"/>
    <property type="match status" value="1"/>
</dbReference>
<protein>
    <submittedName>
        <fullName evidence="1">Cyclase</fullName>
    </submittedName>
</protein>
<accession>A0A6N7PHM3</accession>
<evidence type="ECO:0000313" key="1">
    <source>
        <dbReference type="EMBL" id="MRG91519.1"/>
    </source>
</evidence>
<comment type="caution">
    <text evidence="1">The sequence shown here is derived from an EMBL/GenBank/DDBJ whole genome shotgun (WGS) entry which is preliminary data.</text>
</comment>
<dbReference type="Gene3D" id="3.30.530.20">
    <property type="match status" value="1"/>
</dbReference>
<keyword evidence="2" id="KW-1185">Reference proteome</keyword>
<dbReference type="EMBL" id="WJIE01000002">
    <property type="protein sequence ID" value="MRG91519.1"/>
    <property type="molecule type" value="Genomic_DNA"/>
</dbReference>
<dbReference type="Proteomes" id="UP000440224">
    <property type="component" value="Unassembled WGS sequence"/>
</dbReference>
<reference evidence="1 2" key="1">
    <citation type="submission" date="2019-10" db="EMBL/GenBank/DDBJ databases">
        <title>A soil myxobacterium in the family Polyangiaceae.</title>
        <authorList>
            <person name="Li Y."/>
            <person name="Wang J."/>
        </authorList>
    </citation>
    <scope>NUCLEOTIDE SEQUENCE [LARGE SCALE GENOMIC DNA]</scope>
    <source>
        <strain evidence="1 2">DSM 14734</strain>
    </source>
</reference>
<organism evidence="1 2">
    <name type="scientific">Polyangium spumosum</name>
    <dbReference type="NCBI Taxonomy" id="889282"/>
    <lineage>
        <taxon>Bacteria</taxon>
        <taxon>Pseudomonadati</taxon>
        <taxon>Myxococcota</taxon>
        <taxon>Polyangia</taxon>
        <taxon>Polyangiales</taxon>
        <taxon>Polyangiaceae</taxon>
        <taxon>Polyangium</taxon>
    </lineage>
</organism>
<evidence type="ECO:0000313" key="2">
    <source>
        <dbReference type="Proteomes" id="UP000440224"/>
    </source>
</evidence>
<dbReference type="CDD" id="cd07820">
    <property type="entry name" value="SRPBCC_3"/>
    <property type="match status" value="1"/>
</dbReference>
<dbReference type="InterPro" id="IPR019587">
    <property type="entry name" value="Polyketide_cyclase/dehydratase"/>
</dbReference>
<gene>
    <name evidence="1" type="ORF">GF068_06215</name>
</gene>